<protein>
    <submittedName>
        <fullName evidence="1">Uncharacterized protein</fullName>
    </submittedName>
</protein>
<keyword evidence="2" id="KW-1185">Reference proteome</keyword>
<sequence>MVKAAAIEEEKQGHQIKPLKLIENKRARGITYAKRKDSVLKKTMELSILCGIKACTVCLGPNGKVETWPENPSEVIHVINSCKQYVKKGKNKFDKSFDCLEKLEKTGEDGNSGAKKGRFERFLSGFSDGWINGLAVGSLEIFLRDLDSKLESLTNRIGALERVNEENKEVGSENLVPYWFGTNASMENFEMLCSPAGFYQPLQNLGEDNQTHAFPFDVPLNSGIPMWPLNYYSDPMNGFDAPMKTATSADTIWPLDGGSSVPLPLSDLPVPSVCAVHSVHSRNQQLGSQMNMDSSDLFEAETEFGQWQSDRESAALDYYGDAVGSNGGDRLEETDSNSKSNYINQFLASSGFYHQPSPLDEVVLGSMFVKESLMA</sequence>
<evidence type="ECO:0000313" key="1">
    <source>
        <dbReference type="EMBL" id="KAH7866467.1"/>
    </source>
</evidence>
<dbReference type="Proteomes" id="UP000828048">
    <property type="component" value="Chromosome 9"/>
</dbReference>
<comment type="caution">
    <text evidence="1">The sequence shown here is derived from an EMBL/GenBank/DDBJ whole genome shotgun (WGS) entry which is preliminary data.</text>
</comment>
<organism evidence="1 2">
    <name type="scientific">Vaccinium darrowii</name>
    <dbReference type="NCBI Taxonomy" id="229202"/>
    <lineage>
        <taxon>Eukaryota</taxon>
        <taxon>Viridiplantae</taxon>
        <taxon>Streptophyta</taxon>
        <taxon>Embryophyta</taxon>
        <taxon>Tracheophyta</taxon>
        <taxon>Spermatophyta</taxon>
        <taxon>Magnoliopsida</taxon>
        <taxon>eudicotyledons</taxon>
        <taxon>Gunneridae</taxon>
        <taxon>Pentapetalae</taxon>
        <taxon>asterids</taxon>
        <taxon>Ericales</taxon>
        <taxon>Ericaceae</taxon>
        <taxon>Vaccinioideae</taxon>
        <taxon>Vaccinieae</taxon>
        <taxon>Vaccinium</taxon>
    </lineage>
</organism>
<dbReference type="EMBL" id="CM037159">
    <property type="protein sequence ID" value="KAH7866467.1"/>
    <property type="molecule type" value="Genomic_DNA"/>
</dbReference>
<gene>
    <name evidence="1" type="ORF">Vadar_020761</name>
</gene>
<name>A0ACB7ZKR5_9ERIC</name>
<reference evidence="1 2" key="1">
    <citation type="journal article" date="2021" name="Hortic Res">
        <title>High-quality reference genome and annotation aids understanding of berry development for evergreen blueberry (Vaccinium darrowii).</title>
        <authorList>
            <person name="Yu J."/>
            <person name="Hulse-Kemp A.M."/>
            <person name="Babiker E."/>
            <person name="Staton M."/>
        </authorList>
    </citation>
    <scope>NUCLEOTIDE SEQUENCE [LARGE SCALE GENOMIC DNA]</scope>
    <source>
        <strain evidence="2">cv. NJ 8807/NJ 8810</strain>
        <tissue evidence="1">Young leaf</tissue>
    </source>
</reference>
<evidence type="ECO:0000313" key="2">
    <source>
        <dbReference type="Proteomes" id="UP000828048"/>
    </source>
</evidence>
<accession>A0ACB7ZKR5</accession>
<proteinExistence type="predicted"/>